<evidence type="ECO:0000313" key="3">
    <source>
        <dbReference type="EMBL" id="KAA8651225.1"/>
    </source>
</evidence>
<dbReference type="EMBL" id="QUQM01000002">
    <property type="protein sequence ID" value="KAA8651225.1"/>
    <property type="molecule type" value="Genomic_DNA"/>
</dbReference>
<comment type="caution">
    <text evidence="3">The sequence shown here is derived from an EMBL/GenBank/DDBJ whole genome shotgun (WGS) entry which is preliminary data.</text>
</comment>
<comment type="subcellular location">
    <subcellularLocation>
        <location evidence="1">Nucleus</location>
    </subcellularLocation>
</comment>
<accession>A0A5M9MVV9</accession>
<reference evidence="3 4" key="1">
    <citation type="submission" date="2019-08" db="EMBL/GenBank/DDBJ databases">
        <title>The genome sequence of a newly discovered highly antifungal drug resistant Aspergillus species, Aspergillus tanneri NIH 1004.</title>
        <authorList>
            <person name="Mounaud S."/>
            <person name="Singh I."/>
            <person name="Joardar V."/>
            <person name="Pakala S."/>
            <person name="Pakala S."/>
            <person name="Venepally P."/>
            <person name="Chung J.K."/>
            <person name="Losada L."/>
            <person name="Nierman W.C."/>
        </authorList>
    </citation>
    <scope>NUCLEOTIDE SEQUENCE [LARGE SCALE GENOMIC DNA]</scope>
    <source>
        <strain evidence="3 4">NIH1004</strain>
    </source>
</reference>
<dbReference type="Proteomes" id="UP000324241">
    <property type="component" value="Unassembled WGS sequence"/>
</dbReference>
<dbReference type="VEuPathDB" id="FungiDB:EYZ11_005194"/>
<gene>
    <name evidence="3" type="ORF">ATNIH1004_000103</name>
</gene>
<dbReference type="OrthoDB" id="2015447at2759"/>
<keyword evidence="2" id="KW-0539">Nucleus</keyword>
<protein>
    <submittedName>
        <fullName evidence="3">Uncharacterized protein</fullName>
    </submittedName>
</protein>
<sequence length="364" mass="41294">MDTPEQSLENGLGGAISLTNGFQTGDQRASFAEGRVGSASGMDLSRLPAPNALVGSQHETLFKMCRTIRYGKKVKCTLSASGRWASHISRAHFILDECGGPPALTSQRSRSQVAMMIWWDATLALVSRQGPILPRPYLDHLRSHETDDQWSFYQLSGCPTELVVHISSLAELAQQKELASSMTWLAFDLTPVLHIEAQICSWKNPSSCSYFATDFELNHTAGTDEDTLHARKDRYHCIEAWRHALLLYIERVFKWDRGVSQPKTMGRLIRSTLDHVRCCRRTSMTQKQLLLPVFLAGSETRDEEMRSVVRRYCRWWGQRSRYHMFHSVPSLLEEIWAAESWWGDVVDSKTRGTSGQTPVQYLLG</sequence>
<dbReference type="AlphaFoldDB" id="A0A5M9MVV9"/>
<dbReference type="PANTHER" id="PTHR37534">
    <property type="entry name" value="TRANSCRIPTIONAL ACTIVATOR PROTEIN UGA3"/>
    <property type="match status" value="1"/>
</dbReference>
<organism evidence="3 4">
    <name type="scientific">Aspergillus tanneri</name>
    <dbReference type="NCBI Taxonomy" id="1220188"/>
    <lineage>
        <taxon>Eukaryota</taxon>
        <taxon>Fungi</taxon>
        <taxon>Dikarya</taxon>
        <taxon>Ascomycota</taxon>
        <taxon>Pezizomycotina</taxon>
        <taxon>Eurotiomycetes</taxon>
        <taxon>Eurotiomycetidae</taxon>
        <taxon>Eurotiales</taxon>
        <taxon>Aspergillaceae</taxon>
        <taxon>Aspergillus</taxon>
        <taxon>Aspergillus subgen. Circumdati</taxon>
    </lineage>
</organism>
<proteinExistence type="predicted"/>
<evidence type="ECO:0000256" key="1">
    <source>
        <dbReference type="ARBA" id="ARBA00004123"/>
    </source>
</evidence>
<evidence type="ECO:0000313" key="4">
    <source>
        <dbReference type="Proteomes" id="UP000324241"/>
    </source>
</evidence>
<dbReference type="GeneID" id="54322805"/>
<evidence type="ECO:0000256" key="2">
    <source>
        <dbReference type="ARBA" id="ARBA00023242"/>
    </source>
</evidence>
<dbReference type="PANTHER" id="PTHR37534:SF46">
    <property type="entry name" value="ZN(II)2CYS6 TRANSCRIPTION FACTOR (EUROFUNG)"/>
    <property type="match status" value="1"/>
</dbReference>
<dbReference type="InterPro" id="IPR021858">
    <property type="entry name" value="Fun_TF"/>
</dbReference>
<dbReference type="GO" id="GO:0005634">
    <property type="term" value="C:nucleus"/>
    <property type="evidence" value="ECO:0007669"/>
    <property type="project" value="UniProtKB-SubCell"/>
</dbReference>
<dbReference type="Pfam" id="PF11951">
    <property type="entry name" value="Fungal_trans_2"/>
    <property type="match status" value="1"/>
</dbReference>
<dbReference type="RefSeq" id="XP_033430586.1">
    <property type="nucleotide sequence ID" value="XM_033564829.1"/>
</dbReference>
<name>A0A5M9MVV9_9EURO</name>